<evidence type="ECO:0000313" key="2">
    <source>
        <dbReference type="EMBL" id="AGA27607.1"/>
    </source>
</evidence>
<dbReference type="KEGG" id="saci:Sinac_3340"/>
<dbReference type="Proteomes" id="UP000010798">
    <property type="component" value="Chromosome"/>
</dbReference>
<organism evidence="2 3">
    <name type="scientific">Singulisphaera acidiphila (strain ATCC BAA-1392 / DSM 18658 / VKM B-2454 / MOB10)</name>
    <dbReference type="NCBI Taxonomy" id="886293"/>
    <lineage>
        <taxon>Bacteria</taxon>
        <taxon>Pseudomonadati</taxon>
        <taxon>Planctomycetota</taxon>
        <taxon>Planctomycetia</taxon>
        <taxon>Isosphaerales</taxon>
        <taxon>Isosphaeraceae</taxon>
        <taxon>Singulisphaera</taxon>
    </lineage>
</organism>
<dbReference type="Pfam" id="PF13358">
    <property type="entry name" value="DDE_3"/>
    <property type="match status" value="1"/>
</dbReference>
<accession>L0DEC8</accession>
<dbReference type="STRING" id="886293.Sinac_3340"/>
<dbReference type="InterPro" id="IPR036397">
    <property type="entry name" value="RNaseH_sf"/>
</dbReference>
<proteinExistence type="predicted"/>
<dbReference type="GO" id="GO:0003676">
    <property type="term" value="F:nucleic acid binding"/>
    <property type="evidence" value="ECO:0007669"/>
    <property type="project" value="InterPro"/>
</dbReference>
<name>L0DEC8_SINAD</name>
<gene>
    <name evidence="2" type="ordered locus">Sinac_3340</name>
</gene>
<dbReference type="Gene3D" id="3.30.420.10">
    <property type="entry name" value="Ribonuclease H-like superfamily/Ribonuclease H"/>
    <property type="match status" value="1"/>
</dbReference>
<dbReference type="InterPro" id="IPR038717">
    <property type="entry name" value="Tc1-like_DDE_dom"/>
</dbReference>
<evidence type="ECO:0000259" key="1">
    <source>
        <dbReference type="Pfam" id="PF13358"/>
    </source>
</evidence>
<dbReference type="EMBL" id="CP003364">
    <property type="protein sequence ID" value="AGA27607.1"/>
    <property type="molecule type" value="Genomic_DNA"/>
</dbReference>
<dbReference type="AlphaFoldDB" id="L0DEC8"/>
<sequence>MAAYHPYGRKPQLEVFTAERTWDSYDLLGFLKALPWSDRPRVVVLNNVSLHTSAVMRRARQVLSASGIDLYYLPTYSPELNLIKSVFRQVKHQEIPQRSFTTRSDLRDAVQSGFSNYGENLPSKSLKRSRPAA</sequence>
<feature type="domain" description="Tc1-like transposase DDE" evidence="1">
    <location>
        <begin position="17"/>
        <end position="107"/>
    </location>
</feature>
<dbReference type="HOGENOM" id="CLU_056788_15_1_0"/>
<evidence type="ECO:0000313" key="3">
    <source>
        <dbReference type="Proteomes" id="UP000010798"/>
    </source>
</evidence>
<keyword evidence="3" id="KW-1185">Reference proteome</keyword>
<dbReference type="eggNOG" id="COG3335">
    <property type="taxonomic scope" value="Bacteria"/>
</dbReference>
<protein>
    <recommendedName>
        <fullName evidence="1">Tc1-like transposase DDE domain-containing protein</fullName>
    </recommendedName>
</protein>
<reference evidence="2 3" key="1">
    <citation type="submission" date="2012-02" db="EMBL/GenBank/DDBJ databases">
        <title>Complete sequence of chromosome of Singulisphaera acidiphila DSM 18658.</title>
        <authorList>
            <consortium name="US DOE Joint Genome Institute (JGI-PGF)"/>
            <person name="Lucas S."/>
            <person name="Copeland A."/>
            <person name="Lapidus A."/>
            <person name="Glavina del Rio T."/>
            <person name="Dalin E."/>
            <person name="Tice H."/>
            <person name="Bruce D."/>
            <person name="Goodwin L."/>
            <person name="Pitluck S."/>
            <person name="Peters L."/>
            <person name="Ovchinnikova G."/>
            <person name="Chertkov O."/>
            <person name="Kyrpides N."/>
            <person name="Mavromatis K."/>
            <person name="Ivanova N."/>
            <person name="Brettin T."/>
            <person name="Detter J.C."/>
            <person name="Han C."/>
            <person name="Larimer F."/>
            <person name="Land M."/>
            <person name="Hauser L."/>
            <person name="Markowitz V."/>
            <person name="Cheng J.-F."/>
            <person name="Hugenholtz P."/>
            <person name="Woyke T."/>
            <person name="Wu D."/>
            <person name="Tindall B."/>
            <person name="Pomrenke H."/>
            <person name="Brambilla E."/>
            <person name="Klenk H.-P."/>
            <person name="Eisen J.A."/>
        </authorList>
    </citation>
    <scope>NUCLEOTIDE SEQUENCE [LARGE SCALE GENOMIC DNA]</scope>
    <source>
        <strain evidence="3">ATCC BAA-1392 / DSM 18658 / VKM B-2454 / MOB10</strain>
    </source>
</reference>